<protein>
    <submittedName>
        <fullName evidence="1">Uncharacterized protein</fullName>
    </submittedName>
</protein>
<dbReference type="AlphaFoldDB" id="U1I358"/>
<dbReference type="RefSeq" id="XP_007786239.1">
    <property type="nucleotide sequence ID" value="XM_007788049.1"/>
</dbReference>
<dbReference type="EMBL" id="KE720763">
    <property type="protein sequence ID" value="ERF76449.1"/>
    <property type="molecule type" value="Genomic_DNA"/>
</dbReference>
<keyword evidence="2" id="KW-1185">Reference proteome</keyword>
<organism evidence="1 2">
    <name type="scientific">Endocarpon pusillum (strain Z07020 / HMAS-L-300199)</name>
    <name type="common">Lichen-forming fungus</name>
    <dbReference type="NCBI Taxonomy" id="1263415"/>
    <lineage>
        <taxon>Eukaryota</taxon>
        <taxon>Fungi</taxon>
        <taxon>Dikarya</taxon>
        <taxon>Ascomycota</taxon>
        <taxon>Pezizomycotina</taxon>
        <taxon>Eurotiomycetes</taxon>
        <taxon>Chaetothyriomycetidae</taxon>
        <taxon>Verrucariales</taxon>
        <taxon>Verrucariaceae</taxon>
        <taxon>Endocarpon</taxon>
    </lineage>
</organism>
<dbReference type="OrthoDB" id="429813at2759"/>
<accession>U1I358</accession>
<proteinExistence type="predicted"/>
<sequence length="106" mass="11698">MTAVLQTAVWLGTRLVLGPAWKPPTAAIANEVLRYGNVFDISGPPLIIKDLCQQQEYLQRLLTLDFVQWAVQPLLLQNADHTLFAYATIQPTGHIIGSRKAKASNS</sequence>
<name>U1I358_ENDPU</name>
<evidence type="ECO:0000313" key="2">
    <source>
        <dbReference type="Proteomes" id="UP000019373"/>
    </source>
</evidence>
<evidence type="ECO:0000313" key="1">
    <source>
        <dbReference type="EMBL" id="ERF76449.1"/>
    </source>
</evidence>
<dbReference type="GeneID" id="19242214"/>
<gene>
    <name evidence="1" type="ORF">EPUS_07329</name>
</gene>
<dbReference type="Proteomes" id="UP000019373">
    <property type="component" value="Unassembled WGS sequence"/>
</dbReference>
<reference evidence="2" key="1">
    <citation type="journal article" date="2014" name="BMC Genomics">
        <title>Genome characteristics reveal the impact of lichenization on lichen-forming fungus Endocarpon pusillum Hedwig (Verrucariales, Ascomycota).</title>
        <authorList>
            <person name="Wang Y.-Y."/>
            <person name="Liu B."/>
            <person name="Zhang X.-Y."/>
            <person name="Zhou Q.-M."/>
            <person name="Zhang T."/>
            <person name="Li H."/>
            <person name="Yu Y.-F."/>
            <person name="Zhang X.-L."/>
            <person name="Hao X.-Y."/>
            <person name="Wang M."/>
            <person name="Wang L."/>
            <person name="Wei J.-C."/>
        </authorList>
    </citation>
    <scope>NUCLEOTIDE SEQUENCE [LARGE SCALE GENOMIC DNA]</scope>
    <source>
        <strain evidence="2">Z07020 / HMAS-L-300199</strain>
    </source>
</reference>
<dbReference type="HOGENOM" id="CLU_2223261_0_0_1"/>